<dbReference type="InterPro" id="IPR029063">
    <property type="entry name" value="SAM-dependent_MTases_sf"/>
</dbReference>
<proteinExistence type="predicted"/>
<dbReference type="InterPro" id="IPR036390">
    <property type="entry name" value="WH_DNA-bd_sf"/>
</dbReference>
<protein>
    <submittedName>
        <fullName evidence="3">Uncharacterized protein</fullName>
    </submittedName>
</protein>
<dbReference type="PANTHER" id="PTHR45128">
    <property type="entry name" value="METHYLTRANSFERASE TYPE 11"/>
    <property type="match status" value="1"/>
</dbReference>
<sequence length="357" mass="38176">MGDEQQQELDPDLLGRYTLTTWGYKQGEMVSLMVHLGTRLGLYEALDGAGVVTSTDLAASTGLHERWLREWLRGQAAADLLVSEDGETFLLEPEAAAVLARTGGPSFAAGVFRNLRHPEVADGLAEAFRTGLGLTYDDQGEGSEQHTEAMLAPMARSLLVPVVVPLLDGVVERLEAGAKVVDVGCGTGLALELLADAYPNSVFEGYDVSERAIAAARDRFAGRANVSLHLVGGEDLPATGDVDLVMTLDCLHDMPRPDLAMAAIREAIATDGVWLAKEIRSSPDWQKNRRNPVLAMMFAASVSTCMASAMSTPDGMGLGTLGLDPATLAEMATAAGFTRFVQHEVDDPTNLYYDIRP</sequence>
<dbReference type="Pfam" id="PF21320">
    <property type="entry name" value="WHD_Rv2258c"/>
    <property type="match status" value="1"/>
</dbReference>
<dbReference type="SUPFAM" id="SSF46785">
    <property type="entry name" value="Winged helix' DNA-binding domain"/>
    <property type="match status" value="1"/>
</dbReference>
<dbReference type="CDD" id="cd02440">
    <property type="entry name" value="AdoMet_MTases"/>
    <property type="match status" value="1"/>
</dbReference>
<feature type="domain" description="S-adenosylmethionine-dependent methyltransferase Rv2258c-like winged HTH" evidence="2">
    <location>
        <begin position="30"/>
        <end position="101"/>
    </location>
</feature>
<evidence type="ECO:0000313" key="3">
    <source>
        <dbReference type="EMBL" id="SUZ94622.1"/>
    </source>
</evidence>
<dbReference type="Gene3D" id="1.10.10.10">
    <property type="entry name" value="Winged helix-like DNA-binding domain superfamily/Winged helix DNA-binding domain"/>
    <property type="match status" value="1"/>
</dbReference>
<dbReference type="InterPro" id="IPR041698">
    <property type="entry name" value="Methyltransf_25"/>
</dbReference>
<dbReference type="InterPro" id="IPR053173">
    <property type="entry name" value="SAM-binding_MTase"/>
</dbReference>
<dbReference type="InterPro" id="IPR036388">
    <property type="entry name" value="WH-like_DNA-bd_sf"/>
</dbReference>
<dbReference type="Gene3D" id="3.40.50.150">
    <property type="entry name" value="Vaccinia Virus protein VP39"/>
    <property type="match status" value="1"/>
</dbReference>
<organism evidence="3">
    <name type="scientific">marine metagenome</name>
    <dbReference type="NCBI Taxonomy" id="408172"/>
    <lineage>
        <taxon>unclassified sequences</taxon>
        <taxon>metagenomes</taxon>
        <taxon>ecological metagenomes</taxon>
    </lineage>
</organism>
<feature type="domain" description="Methyltransferase" evidence="1">
    <location>
        <begin position="180"/>
        <end position="271"/>
    </location>
</feature>
<dbReference type="EMBL" id="UINC01002251">
    <property type="protein sequence ID" value="SUZ94622.1"/>
    <property type="molecule type" value="Genomic_DNA"/>
</dbReference>
<dbReference type="InterPro" id="IPR048711">
    <property type="entry name" value="WHD_Rv2258c"/>
</dbReference>
<dbReference type="SUPFAM" id="SSF53335">
    <property type="entry name" value="S-adenosyl-L-methionine-dependent methyltransferases"/>
    <property type="match status" value="1"/>
</dbReference>
<dbReference type="AlphaFoldDB" id="A0A381RRU4"/>
<reference evidence="3" key="1">
    <citation type="submission" date="2018-05" db="EMBL/GenBank/DDBJ databases">
        <authorList>
            <person name="Lanie J.A."/>
            <person name="Ng W.-L."/>
            <person name="Kazmierczak K.M."/>
            <person name="Andrzejewski T.M."/>
            <person name="Davidsen T.M."/>
            <person name="Wayne K.J."/>
            <person name="Tettelin H."/>
            <person name="Glass J.I."/>
            <person name="Rusch D."/>
            <person name="Podicherti R."/>
            <person name="Tsui H.-C.T."/>
            <person name="Winkler M.E."/>
        </authorList>
    </citation>
    <scope>NUCLEOTIDE SEQUENCE</scope>
</reference>
<dbReference type="Pfam" id="PF13649">
    <property type="entry name" value="Methyltransf_25"/>
    <property type="match status" value="1"/>
</dbReference>
<evidence type="ECO:0000259" key="2">
    <source>
        <dbReference type="Pfam" id="PF21320"/>
    </source>
</evidence>
<accession>A0A381RRU4</accession>
<name>A0A381RRU4_9ZZZZ</name>
<evidence type="ECO:0000259" key="1">
    <source>
        <dbReference type="Pfam" id="PF13649"/>
    </source>
</evidence>
<gene>
    <name evidence="3" type="ORF">METZ01_LOCUS47476</name>
</gene>